<dbReference type="InterPro" id="IPR016208">
    <property type="entry name" value="Ald_Oxase/xanthine_DH-like"/>
</dbReference>
<dbReference type="Gene3D" id="3.90.1170.50">
    <property type="entry name" value="Aldehyde oxidase/xanthine dehydrogenase, a/b hammerhead"/>
    <property type="match status" value="1"/>
</dbReference>
<dbReference type="InterPro" id="IPR002888">
    <property type="entry name" value="2Fe-2S-bd"/>
</dbReference>
<dbReference type="SUPFAM" id="SSF47741">
    <property type="entry name" value="CO dehydrogenase ISP C-domain like"/>
    <property type="match status" value="1"/>
</dbReference>
<accession>A0A644ZLC5</accession>
<dbReference type="SUPFAM" id="SSF54292">
    <property type="entry name" value="2Fe-2S ferredoxin-like"/>
    <property type="match status" value="1"/>
</dbReference>
<dbReference type="InterPro" id="IPR001041">
    <property type="entry name" value="2Fe-2S_ferredoxin-type"/>
</dbReference>
<comment type="similarity">
    <text evidence="1">Belongs to the xanthine dehydrogenase family.</text>
</comment>
<dbReference type="GO" id="GO:0005506">
    <property type="term" value="F:iron ion binding"/>
    <property type="evidence" value="ECO:0007669"/>
    <property type="project" value="InterPro"/>
</dbReference>
<dbReference type="PROSITE" id="PS51085">
    <property type="entry name" value="2FE2S_FER_2"/>
    <property type="match status" value="1"/>
</dbReference>
<keyword evidence="2" id="KW-0479">Metal-binding</keyword>
<protein>
    <recommendedName>
        <fullName evidence="6">2Fe-2S ferredoxin-type domain-containing protein</fullName>
    </recommendedName>
</protein>
<sequence>MPGFTVNGTTVSVTEDQSLLVFLRETLGLTSVKNGCSEGVCGTCTVLVDGRASRACVLRTSRLEGKSILTCEGLSLREQAVYGYAFAETGAVQCGFCTPGMVMAAKGLLDVSPCPSRAEVKKALRGNLCRCTGYKKIIDAVILSGQLLESGEPLSAPVFTGQIGESLHRVDAVTKALGTAGYVDDLQPEGLVFGSAVRAAHPRARVCSIDVSAARAVPGVLLVLTAEDIPGQKIVGHLRQDWPVLIAEGGITHTLGDAVVLIAAQTRQALEAAKTLVNIEYEPLEAVFSPQDALKPDAPQVHDSGNILSREHLVRGNADAKIAASKYVVTHHYSTPFTEHAFLEPECAVAQREPDGSVTIWSADQGIYQTRHECAQVLGLPEEQVRVCAKMVGGGFGGKEDMSVQHHAALLAWFLDVPVKVTLTRQESILIHPKRHAMEMDFTTACDENGILTAMKAEIIADTGAYASLGGPVLQRACTHAAGPYNYQDIDILGLAVYTNNPPAGAFRGFGVSQSCFATECNLNALARLVGISPWEIRYRNAIRPGQSLPNGQLAGDDAALVKTLELIKPYLDANPAAGKTRVWAWACPTPGAVPFMWRAASSGCAPPPPASARAWARCACSLSVRRRSCLPRRWSGISRTPHPPPTRATPPPPARPSSPARPPAGRRWR</sequence>
<dbReference type="Gene3D" id="1.10.150.120">
    <property type="entry name" value="[2Fe-2S]-binding domain"/>
    <property type="match status" value="1"/>
</dbReference>
<dbReference type="InterPro" id="IPR036010">
    <property type="entry name" value="2Fe-2S_ferredoxin-like_sf"/>
</dbReference>
<dbReference type="Gene3D" id="3.10.20.30">
    <property type="match status" value="1"/>
</dbReference>
<dbReference type="Gene3D" id="3.30.365.10">
    <property type="entry name" value="Aldehyde oxidase/xanthine dehydrogenase, molybdopterin binding domain"/>
    <property type="match status" value="3"/>
</dbReference>
<evidence type="ECO:0000256" key="4">
    <source>
        <dbReference type="ARBA" id="ARBA00023004"/>
    </source>
</evidence>
<feature type="region of interest" description="Disordered" evidence="5">
    <location>
        <begin position="634"/>
        <end position="670"/>
    </location>
</feature>
<dbReference type="SMART" id="SM01008">
    <property type="entry name" value="Ald_Xan_dh_C"/>
    <property type="match status" value="1"/>
</dbReference>
<dbReference type="InterPro" id="IPR000674">
    <property type="entry name" value="Ald_Oxase/Xan_DH_a/b"/>
</dbReference>
<evidence type="ECO:0000256" key="2">
    <source>
        <dbReference type="ARBA" id="ARBA00022723"/>
    </source>
</evidence>
<dbReference type="InterPro" id="IPR017697">
    <property type="entry name" value="Xdh"/>
</dbReference>
<dbReference type="InterPro" id="IPR006058">
    <property type="entry name" value="2Fe2S_fd_BS"/>
</dbReference>
<dbReference type="SUPFAM" id="SSF56003">
    <property type="entry name" value="Molybdenum cofactor-binding domain"/>
    <property type="match status" value="1"/>
</dbReference>
<dbReference type="PANTHER" id="PTHR11908">
    <property type="entry name" value="XANTHINE DEHYDROGENASE"/>
    <property type="match status" value="1"/>
</dbReference>
<dbReference type="SUPFAM" id="SSF54665">
    <property type="entry name" value="CO dehydrogenase molybdoprotein N-domain-like"/>
    <property type="match status" value="1"/>
</dbReference>
<comment type="caution">
    <text evidence="7">The sequence shown here is derived from an EMBL/GenBank/DDBJ whole genome shotgun (WGS) entry which is preliminary data.</text>
</comment>
<reference evidence="7" key="1">
    <citation type="submission" date="2019-08" db="EMBL/GenBank/DDBJ databases">
        <authorList>
            <person name="Kucharzyk K."/>
            <person name="Murdoch R.W."/>
            <person name="Higgins S."/>
            <person name="Loffler F."/>
        </authorList>
    </citation>
    <scope>NUCLEOTIDE SEQUENCE</scope>
</reference>
<evidence type="ECO:0000256" key="1">
    <source>
        <dbReference type="ARBA" id="ARBA00006849"/>
    </source>
</evidence>
<dbReference type="InterPro" id="IPR036884">
    <property type="entry name" value="2Fe-2S-bd_dom_sf"/>
</dbReference>
<gene>
    <name evidence="7" type="ORF">SDC9_88348</name>
</gene>
<evidence type="ECO:0000256" key="5">
    <source>
        <dbReference type="SAM" id="MobiDB-lite"/>
    </source>
</evidence>
<evidence type="ECO:0000256" key="3">
    <source>
        <dbReference type="ARBA" id="ARBA00023002"/>
    </source>
</evidence>
<feature type="compositionally biased region" description="Pro residues" evidence="5">
    <location>
        <begin position="642"/>
        <end position="663"/>
    </location>
</feature>
<dbReference type="GO" id="GO:0016491">
    <property type="term" value="F:oxidoreductase activity"/>
    <property type="evidence" value="ECO:0007669"/>
    <property type="project" value="UniProtKB-KW"/>
</dbReference>
<dbReference type="PANTHER" id="PTHR11908:SF157">
    <property type="entry name" value="XANTHINE DEHYDROGENASE SUBUNIT D-RELATED"/>
    <property type="match status" value="1"/>
</dbReference>
<dbReference type="EMBL" id="VSSQ01009457">
    <property type="protein sequence ID" value="MPM41692.1"/>
    <property type="molecule type" value="Genomic_DNA"/>
</dbReference>
<name>A0A644ZLC5_9ZZZZ</name>
<evidence type="ECO:0000259" key="6">
    <source>
        <dbReference type="PROSITE" id="PS51085"/>
    </source>
</evidence>
<dbReference type="InterPro" id="IPR008274">
    <property type="entry name" value="AldOxase/xan_DH_MoCoBD1"/>
</dbReference>
<dbReference type="InterPro" id="IPR012675">
    <property type="entry name" value="Beta-grasp_dom_sf"/>
</dbReference>
<dbReference type="Pfam" id="PF02738">
    <property type="entry name" value="MoCoBD_1"/>
    <property type="match status" value="1"/>
</dbReference>
<feature type="domain" description="2Fe-2S ferredoxin-type" evidence="6">
    <location>
        <begin position="1"/>
        <end position="74"/>
    </location>
</feature>
<keyword evidence="4" id="KW-0408">Iron</keyword>
<dbReference type="PROSITE" id="PS00197">
    <property type="entry name" value="2FE2S_FER_1"/>
    <property type="match status" value="1"/>
</dbReference>
<dbReference type="InterPro" id="IPR036856">
    <property type="entry name" value="Ald_Oxase/Xan_DH_a/b_sf"/>
</dbReference>
<dbReference type="Pfam" id="PF01799">
    <property type="entry name" value="Fer2_2"/>
    <property type="match status" value="1"/>
</dbReference>
<proteinExistence type="inferred from homology"/>
<evidence type="ECO:0000313" key="7">
    <source>
        <dbReference type="EMBL" id="MPM41692.1"/>
    </source>
</evidence>
<dbReference type="InterPro" id="IPR037165">
    <property type="entry name" value="AldOxase/xan_DH_Mopterin-bd_sf"/>
</dbReference>
<dbReference type="CDD" id="cd00207">
    <property type="entry name" value="fer2"/>
    <property type="match status" value="1"/>
</dbReference>
<keyword evidence="3" id="KW-0560">Oxidoreductase</keyword>
<organism evidence="7">
    <name type="scientific">bioreactor metagenome</name>
    <dbReference type="NCBI Taxonomy" id="1076179"/>
    <lineage>
        <taxon>unclassified sequences</taxon>
        <taxon>metagenomes</taxon>
        <taxon>ecological metagenomes</taxon>
    </lineage>
</organism>
<dbReference type="NCBIfam" id="TIGR03311">
    <property type="entry name" value="Se_dep_XDH"/>
    <property type="match status" value="1"/>
</dbReference>
<dbReference type="Pfam" id="PF01315">
    <property type="entry name" value="Ald_Xan_dh_C"/>
    <property type="match status" value="1"/>
</dbReference>
<dbReference type="GO" id="GO:0051537">
    <property type="term" value="F:2 iron, 2 sulfur cluster binding"/>
    <property type="evidence" value="ECO:0007669"/>
    <property type="project" value="InterPro"/>
</dbReference>
<dbReference type="AlphaFoldDB" id="A0A644ZLC5"/>